<dbReference type="EMBL" id="FORH01000001">
    <property type="protein sequence ID" value="SFI84203.1"/>
    <property type="molecule type" value="Genomic_DNA"/>
</dbReference>
<dbReference type="RefSeq" id="WP_090058451.1">
    <property type="nucleotide sequence ID" value="NZ_FORH01000001.1"/>
</dbReference>
<accession>A0A1I3LHF5</accession>
<proteinExistence type="predicted"/>
<evidence type="ECO:0000313" key="2">
    <source>
        <dbReference type="Proteomes" id="UP000199630"/>
    </source>
</evidence>
<protein>
    <submittedName>
        <fullName evidence="1">Bacteriophage HK97-gp10, putative tail-component</fullName>
    </submittedName>
</protein>
<dbReference type="InterPro" id="IPR010064">
    <property type="entry name" value="HK97-gp10_tail"/>
</dbReference>
<gene>
    <name evidence="1" type="ORF">SAMN04487991_1033</name>
</gene>
<dbReference type="Proteomes" id="UP000199630">
    <property type="component" value="Unassembled WGS sequence"/>
</dbReference>
<sequence length="159" mass="16629">MTSDLKAQSKRLAARLEAIPSEIIAEIKPALIASANDLANVAKALAPEDTGDLIDSIEVTAPGGVTPAYAQGGGRRQANENQALVTVGNPDQRHGHLVEFGTDPHKNGGQFEGTDHPGTDAQPFLLPAIRLTQDRNKRRIGRAIGKAVRNAAKNGGGNA</sequence>
<organism evidence="1 2">
    <name type="scientific">Celeribacter neptunius</name>
    <dbReference type="NCBI Taxonomy" id="588602"/>
    <lineage>
        <taxon>Bacteria</taxon>
        <taxon>Pseudomonadati</taxon>
        <taxon>Pseudomonadota</taxon>
        <taxon>Alphaproteobacteria</taxon>
        <taxon>Rhodobacterales</taxon>
        <taxon>Roseobacteraceae</taxon>
        <taxon>Celeribacter</taxon>
    </lineage>
</organism>
<keyword evidence="2" id="KW-1185">Reference proteome</keyword>
<dbReference type="OrthoDB" id="8480914at2"/>
<evidence type="ECO:0000313" key="1">
    <source>
        <dbReference type="EMBL" id="SFI84203.1"/>
    </source>
</evidence>
<reference evidence="2" key="1">
    <citation type="submission" date="2016-10" db="EMBL/GenBank/DDBJ databases">
        <authorList>
            <person name="Varghese N."/>
            <person name="Submissions S."/>
        </authorList>
    </citation>
    <scope>NUCLEOTIDE SEQUENCE [LARGE SCALE GENOMIC DNA]</scope>
    <source>
        <strain evidence="2">DSM 26471</strain>
    </source>
</reference>
<name>A0A1I3LHF5_9RHOB</name>
<dbReference type="Pfam" id="PF04883">
    <property type="entry name" value="HK97-gp10_like"/>
    <property type="match status" value="1"/>
</dbReference>
<dbReference type="STRING" id="588602.SAMN04487991_1033"/>
<dbReference type="AlphaFoldDB" id="A0A1I3LHF5"/>